<dbReference type="EMBL" id="DWWB01000089">
    <property type="protein sequence ID" value="HJC68038.1"/>
    <property type="molecule type" value="Genomic_DNA"/>
</dbReference>
<evidence type="ECO:0000313" key="1">
    <source>
        <dbReference type="EMBL" id="HJC68038.1"/>
    </source>
</evidence>
<dbReference type="AlphaFoldDB" id="A0A9D2TGL2"/>
<protein>
    <submittedName>
        <fullName evidence="1">Uncharacterized protein</fullName>
    </submittedName>
</protein>
<dbReference type="Proteomes" id="UP000823863">
    <property type="component" value="Unassembled WGS sequence"/>
</dbReference>
<organism evidence="1 2">
    <name type="scientific">Candidatus Enterocloster excrementigallinarum</name>
    <dbReference type="NCBI Taxonomy" id="2838558"/>
    <lineage>
        <taxon>Bacteria</taxon>
        <taxon>Bacillati</taxon>
        <taxon>Bacillota</taxon>
        <taxon>Clostridia</taxon>
        <taxon>Lachnospirales</taxon>
        <taxon>Lachnospiraceae</taxon>
        <taxon>Enterocloster</taxon>
    </lineage>
</organism>
<accession>A0A9D2TGL2</accession>
<proteinExistence type="predicted"/>
<gene>
    <name evidence="1" type="ORF">H9931_15230</name>
</gene>
<reference evidence="1" key="1">
    <citation type="journal article" date="2021" name="PeerJ">
        <title>Extensive microbial diversity within the chicken gut microbiome revealed by metagenomics and culture.</title>
        <authorList>
            <person name="Gilroy R."/>
            <person name="Ravi A."/>
            <person name="Getino M."/>
            <person name="Pursley I."/>
            <person name="Horton D.L."/>
            <person name="Alikhan N.F."/>
            <person name="Baker D."/>
            <person name="Gharbi K."/>
            <person name="Hall N."/>
            <person name="Watson M."/>
            <person name="Adriaenssens E.M."/>
            <person name="Foster-Nyarko E."/>
            <person name="Jarju S."/>
            <person name="Secka A."/>
            <person name="Antonio M."/>
            <person name="Oren A."/>
            <person name="Chaudhuri R.R."/>
            <person name="La Ragione R."/>
            <person name="Hildebrand F."/>
            <person name="Pallen M.J."/>
        </authorList>
    </citation>
    <scope>NUCLEOTIDE SEQUENCE</scope>
    <source>
        <strain evidence="1">CHK198-12963</strain>
    </source>
</reference>
<reference evidence="1" key="2">
    <citation type="submission" date="2021-04" db="EMBL/GenBank/DDBJ databases">
        <authorList>
            <person name="Gilroy R."/>
        </authorList>
    </citation>
    <scope>NUCLEOTIDE SEQUENCE</scope>
    <source>
        <strain evidence="1">CHK198-12963</strain>
    </source>
</reference>
<sequence>MSGMGAWKKLAGLFEAGEPLVYGYRIPEAPKVELAVMAETMASFDDYQWGRYAFSREPLEGRFDEEEKRRYTEEANRCGREWARDLAERYGEKRPRLLAQKMGLRIHTLDRPTGGGQVLFAQFVRPDEITVFTDCVRRAGALREESGCPLLEPERLMDVLLAHELFHGAEEQNADRIYTRTEKVELWRKPFSNRSTIACLSEMAAMAFAKELLGLSASPYMLDVLLLYAYSREQAWALYDEICVLAGLKENGPGKGRGEGGMQDADN</sequence>
<evidence type="ECO:0000313" key="2">
    <source>
        <dbReference type="Proteomes" id="UP000823863"/>
    </source>
</evidence>
<comment type="caution">
    <text evidence="1">The sequence shown here is derived from an EMBL/GenBank/DDBJ whole genome shotgun (WGS) entry which is preliminary data.</text>
</comment>
<name>A0A9D2TGL2_9FIRM</name>